<dbReference type="SMART" id="SM00481">
    <property type="entry name" value="POLIIIAc"/>
    <property type="match status" value="1"/>
</dbReference>
<evidence type="ECO:0000313" key="3">
    <source>
        <dbReference type="Proteomes" id="UP000501122"/>
    </source>
</evidence>
<dbReference type="GO" id="GO:0004534">
    <property type="term" value="F:5'-3' RNA exonuclease activity"/>
    <property type="evidence" value="ECO:0007669"/>
    <property type="project" value="TreeGrafter"/>
</dbReference>
<sequence length="442" mass="50493">MNKTEGQIVISGFHHPLITFNIESSFWYLLRMYQQEKLIYQYIGLESAHKIDLHQISYGQSELEDDSDLHYSVIELKEFSDVSADVLVSEFEGDAQPLINHGNINDMKDKRIEGNRFYKGDLHAHTFLSDGSLSPEALVNHAHEAGLDFFFITDHNFFHSVWPNSDLLVLPGVEFTGMTGHWNALNISEPVDMYSEHYNIESIEGTHRLMDKMKSEGTLVSVNHPFLTIWSWLHDALDLSKVDTLELWNDPSYKDNPAATEEALIFWHKSLMTGHRITAVGGSDFHHLIDVKDNNRTNALNDPTTQVYCEGLNKNHLLNSLKSGHVFVTRFIDVEAMEVTIDGRHVMFGNTMQQSKQSVSVTFNITGQHVKADVYVYTKDQKMVLPLSNNTVSFDVTLLDADFIRFELRTEELIAFTNPVYKGVIPKTTSTFKEVKEVIYEL</sequence>
<dbReference type="SUPFAM" id="SSF89550">
    <property type="entry name" value="PHP domain-like"/>
    <property type="match status" value="1"/>
</dbReference>
<reference evidence="2" key="1">
    <citation type="journal article" date="2020" name="Antimicrob. Agents Chemother.">
        <title>The novel macrolide resistance genes mef(D), msr(F) and msr(H) are present on resistance islands in Macrococcus canis, Macrococcus caseolyticus and Staphylococcus aureus.</title>
        <authorList>
            <person name="Schwendener S."/>
            <person name="Dona V."/>
            <person name="Perreten V."/>
        </authorList>
    </citation>
    <scope>NUCLEOTIDE SEQUENCE</scope>
    <source>
        <strain evidence="2">Epi0076A</strain>
    </source>
</reference>
<dbReference type="EMBL" id="CP047363">
    <property type="protein sequence ID" value="QIH77635.1"/>
    <property type="molecule type" value="Genomic_DNA"/>
</dbReference>
<dbReference type="InterPro" id="IPR052018">
    <property type="entry name" value="PHP_domain"/>
</dbReference>
<accession>A0AAE7BZK5</accession>
<protein>
    <recommendedName>
        <fullName evidence="1">Polymerase/histidinol phosphatase N-terminal domain-containing protein</fullName>
    </recommendedName>
</protein>
<evidence type="ECO:0000259" key="1">
    <source>
        <dbReference type="SMART" id="SM00481"/>
    </source>
</evidence>
<organism evidence="2 3">
    <name type="scientific">Macrococcoides canis</name>
    <dbReference type="NCBI Taxonomy" id="1855823"/>
    <lineage>
        <taxon>Bacteria</taxon>
        <taxon>Bacillati</taxon>
        <taxon>Bacillota</taxon>
        <taxon>Bacilli</taxon>
        <taxon>Bacillales</taxon>
        <taxon>Staphylococcaceae</taxon>
        <taxon>Macrococcoides</taxon>
    </lineage>
</organism>
<proteinExistence type="predicted"/>
<feature type="domain" description="Polymerase/histidinol phosphatase N-terminal" evidence="1">
    <location>
        <begin position="120"/>
        <end position="179"/>
    </location>
</feature>
<dbReference type="PANTHER" id="PTHR42924">
    <property type="entry name" value="EXONUCLEASE"/>
    <property type="match status" value="1"/>
</dbReference>
<dbReference type="NCBIfam" id="NF038032">
    <property type="entry name" value="CehA_McbA_metalo"/>
    <property type="match status" value="1"/>
</dbReference>
<dbReference type="InterPro" id="IPR003141">
    <property type="entry name" value="Pol/His_phosphatase_N"/>
</dbReference>
<dbReference type="GO" id="GO:0035312">
    <property type="term" value="F:5'-3' DNA exonuclease activity"/>
    <property type="evidence" value="ECO:0007669"/>
    <property type="project" value="TreeGrafter"/>
</dbReference>
<dbReference type="PANTHER" id="PTHR42924:SF3">
    <property type="entry name" value="POLYMERASE_HISTIDINOL PHOSPHATASE N-TERMINAL DOMAIN-CONTAINING PROTEIN"/>
    <property type="match status" value="1"/>
</dbReference>
<evidence type="ECO:0000313" key="2">
    <source>
        <dbReference type="EMBL" id="QIH77635.1"/>
    </source>
</evidence>
<dbReference type="RefSeq" id="WP_164953104.1">
    <property type="nucleotide sequence ID" value="NZ_CP047363.1"/>
</dbReference>
<name>A0AAE7BZK5_9STAP</name>
<dbReference type="AlphaFoldDB" id="A0AAE7BZK5"/>
<dbReference type="Gene3D" id="3.20.20.140">
    <property type="entry name" value="Metal-dependent hydrolases"/>
    <property type="match status" value="1"/>
</dbReference>
<dbReference type="InterPro" id="IPR016195">
    <property type="entry name" value="Pol/histidinol_Pase-like"/>
</dbReference>
<gene>
    <name evidence="2" type="ORF">GTN30_03055</name>
</gene>
<dbReference type="Proteomes" id="UP000501122">
    <property type="component" value="Chromosome"/>
</dbReference>